<organism evidence="11 12">
    <name type="scientific">Allokutzneria multivorans</name>
    <dbReference type="NCBI Taxonomy" id="1142134"/>
    <lineage>
        <taxon>Bacteria</taxon>
        <taxon>Bacillati</taxon>
        <taxon>Actinomycetota</taxon>
        <taxon>Actinomycetes</taxon>
        <taxon>Pseudonocardiales</taxon>
        <taxon>Pseudonocardiaceae</taxon>
        <taxon>Allokutzneria</taxon>
    </lineage>
</organism>
<dbReference type="EMBL" id="BAABAL010000009">
    <property type="protein sequence ID" value="GAA4007836.1"/>
    <property type="molecule type" value="Genomic_DNA"/>
</dbReference>
<evidence type="ECO:0000256" key="9">
    <source>
        <dbReference type="SAM" id="Phobius"/>
    </source>
</evidence>
<dbReference type="InterPro" id="IPR005828">
    <property type="entry name" value="MFS_sugar_transport-like"/>
</dbReference>
<dbReference type="PROSITE" id="PS50850">
    <property type="entry name" value="MFS"/>
    <property type="match status" value="1"/>
</dbReference>
<sequence length="406" mass="41355">MWCLLGATGLSVMGNSIVAMALPWLILQRTGSATIAGVVGSAAVLPGLLSAMFGSALIDRLGRKLVSNGADVLSALAVAAVPIMDVLVGIDAALMALLVAIGATFDGPGMAARESLRPDVAKHSGIPLVKINAWGETVDSLGAFGGPAVAGVLIGIMGPANTLWLTVGMFLLAVLLVWFGVPRVPPRPQAREESYLRSVRTGLVFVLRDPVLRSVTLMSVIAMIFLSPIDPVFFPAYLQGEQVSPALAGLVLAAFPVGTVIGSLAYGVVAEKLSMRITLSAGLLLAGVGLALFVLTPPVYGMIALAVAVGIAAGPLNPIMATGLQQRTPDHLRGRVIGTVVALSGALTPVGLLAAGPVVDGFGAPFGFVVIGAGCALTALYCFFSKGIRQIDSEPQPSPGLPSATV</sequence>
<keyword evidence="4 9" id="KW-0812">Transmembrane</keyword>
<accession>A0ABP7S7T5</accession>
<dbReference type="SUPFAM" id="SSF103473">
    <property type="entry name" value="MFS general substrate transporter"/>
    <property type="match status" value="1"/>
</dbReference>
<dbReference type="PROSITE" id="PS00216">
    <property type="entry name" value="SUGAR_TRANSPORT_1"/>
    <property type="match status" value="1"/>
</dbReference>
<keyword evidence="12" id="KW-1185">Reference proteome</keyword>
<feature type="transmembrane region" description="Helical" evidence="9">
    <location>
        <begin position="246"/>
        <end position="270"/>
    </location>
</feature>
<evidence type="ECO:0000259" key="10">
    <source>
        <dbReference type="PROSITE" id="PS50850"/>
    </source>
</evidence>
<dbReference type="Gene3D" id="1.20.1250.20">
    <property type="entry name" value="MFS general substrate transporter like domains"/>
    <property type="match status" value="1"/>
</dbReference>
<feature type="transmembrane region" description="Helical" evidence="9">
    <location>
        <begin position="202"/>
        <end position="226"/>
    </location>
</feature>
<keyword evidence="5 9" id="KW-1133">Transmembrane helix</keyword>
<dbReference type="PANTHER" id="PTHR23513:SF9">
    <property type="entry name" value="ENTEROBACTIN EXPORTER ENTS"/>
    <property type="match status" value="1"/>
</dbReference>
<evidence type="ECO:0000256" key="2">
    <source>
        <dbReference type="ARBA" id="ARBA00022448"/>
    </source>
</evidence>
<reference evidence="12" key="1">
    <citation type="journal article" date="2019" name="Int. J. Syst. Evol. Microbiol.">
        <title>The Global Catalogue of Microorganisms (GCM) 10K type strain sequencing project: providing services to taxonomists for standard genome sequencing and annotation.</title>
        <authorList>
            <consortium name="The Broad Institute Genomics Platform"/>
            <consortium name="The Broad Institute Genome Sequencing Center for Infectious Disease"/>
            <person name="Wu L."/>
            <person name="Ma J."/>
        </authorList>
    </citation>
    <scope>NUCLEOTIDE SEQUENCE [LARGE SCALE GENOMIC DNA]</scope>
    <source>
        <strain evidence="12">JCM 17342</strain>
    </source>
</reference>
<dbReference type="InterPro" id="IPR011701">
    <property type="entry name" value="MFS"/>
</dbReference>
<evidence type="ECO:0000256" key="3">
    <source>
        <dbReference type="ARBA" id="ARBA00022475"/>
    </source>
</evidence>
<name>A0ABP7S7T5_9PSEU</name>
<feature type="domain" description="Major facilitator superfamily (MFS) profile" evidence="10">
    <location>
        <begin position="1"/>
        <end position="390"/>
    </location>
</feature>
<dbReference type="InterPro" id="IPR020846">
    <property type="entry name" value="MFS_dom"/>
</dbReference>
<gene>
    <name evidence="11" type="ORF">GCM10022247_32500</name>
</gene>
<evidence type="ECO:0000256" key="7">
    <source>
        <dbReference type="ARBA" id="ARBA00038075"/>
    </source>
</evidence>
<protein>
    <recommendedName>
        <fullName evidence="8">Multidrug efflux pump Tap</fullName>
    </recommendedName>
</protein>
<evidence type="ECO:0000256" key="6">
    <source>
        <dbReference type="ARBA" id="ARBA00023136"/>
    </source>
</evidence>
<dbReference type="InterPro" id="IPR005829">
    <property type="entry name" value="Sugar_transporter_CS"/>
</dbReference>
<feature type="transmembrane region" description="Helical" evidence="9">
    <location>
        <begin position="70"/>
        <end position="103"/>
    </location>
</feature>
<evidence type="ECO:0000256" key="8">
    <source>
        <dbReference type="ARBA" id="ARBA00040914"/>
    </source>
</evidence>
<dbReference type="Pfam" id="PF00083">
    <property type="entry name" value="Sugar_tr"/>
    <property type="match status" value="1"/>
</dbReference>
<evidence type="ECO:0000313" key="12">
    <source>
        <dbReference type="Proteomes" id="UP001501747"/>
    </source>
</evidence>
<evidence type="ECO:0000256" key="5">
    <source>
        <dbReference type="ARBA" id="ARBA00022989"/>
    </source>
</evidence>
<comment type="similarity">
    <text evidence="7">Belongs to the major facilitator superfamily. Drug:H(+) antiporter-3 (DHA3) (TC 2.A.1.21) family.</text>
</comment>
<keyword evidence="3" id="KW-1003">Cell membrane</keyword>
<dbReference type="InterPro" id="IPR036259">
    <property type="entry name" value="MFS_trans_sf"/>
</dbReference>
<comment type="subcellular location">
    <subcellularLocation>
        <location evidence="1">Cell inner membrane</location>
        <topology evidence="1">Multi-pass membrane protein</topology>
    </subcellularLocation>
</comment>
<feature type="transmembrane region" description="Helical" evidence="9">
    <location>
        <begin position="35"/>
        <end position="58"/>
    </location>
</feature>
<proteinExistence type="inferred from homology"/>
<evidence type="ECO:0000256" key="1">
    <source>
        <dbReference type="ARBA" id="ARBA00004429"/>
    </source>
</evidence>
<feature type="transmembrane region" description="Helical" evidence="9">
    <location>
        <begin position="277"/>
        <end position="296"/>
    </location>
</feature>
<dbReference type="Pfam" id="PF07690">
    <property type="entry name" value="MFS_1"/>
    <property type="match status" value="1"/>
</dbReference>
<keyword evidence="2" id="KW-0813">Transport</keyword>
<keyword evidence="6 9" id="KW-0472">Membrane</keyword>
<dbReference type="PANTHER" id="PTHR23513">
    <property type="entry name" value="INTEGRAL MEMBRANE EFFLUX PROTEIN-RELATED"/>
    <property type="match status" value="1"/>
</dbReference>
<feature type="transmembrane region" description="Helical" evidence="9">
    <location>
        <begin position="302"/>
        <end position="324"/>
    </location>
</feature>
<evidence type="ECO:0000256" key="4">
    <source>
        <dbReference type="ARBA" id="ARBA00022692"/>
    </source>
</evidence>
<feature type="transmembrane region" description="Helical" evidence="9">
    <location>
        <begin position="362"/>
        <end position="384"/>
    </location>
</feature>
<feature type="transmembrane region" description="Helical" evidence="9">
    <location>
        <begin position="336"/>
        <end position="356"/>
    </location>
</feature>
<dbReference type="CDD" id="cd06173">
    <property type="entry name" value="MFS_MefA_like"/>
    <property type="match status" value="1"/>
</dbReference>
<evidence type="ECO:0000313" key="11">
    <source>
        <dbReference type="EMBL" id="GAA4007836.1"/>
    </source>
</evidence>
<dbReference type="Proteomes" id="UP001501747">
    <property type="component" value="Unassembled WGS sequence"/>
</dbReference>
<comment type="caution">
    <text evidence="11">The sequence shown here is derived from an EMBL/GenBank/DDBJ whole genome shotgun (WGS) entry which is preliminary data.</text>
</comment>
<feature type="transmembrane region" description="Helical" evidence="9">
    <location>
        <begin position="163"/>
        <end position="181"/>
    </location>
</feature>